<dbReference type="Proteomes" id="UP000299102">
    <property type="component" value="Unassembled WGS sequence"/>
</dbReference>
<gene>
    <name evidence="1" type="ORF">EVAR_8271_1</name>
</gene>
<proteinExistence type="predicted"/>
<name>A0A4C1TIE9_EUMVA</name>
<dbReference type="AlphaFoldDB" id="A0A4C1TIE9"/>
<dbReference type="EMBL" id="BGZK01000056">
    <property type="protein sequence ID" value="GBP13360.1"/>
    <property type="molecule type" value="Genomic_DNA"/>
</dbReference>
<evidence type="ECO:0000313" key="1">
    <source>
        <dbReference type="EMBL" id="GBP13360.1"/>
    </source>
</evidence>
<accession>A0A4C1TIE9</accession>
<organism evidence="1 2">
    <name type="scientific">Eumeta variegata</name>
    <name type="common">Bagworm moth</name>
    <name type="synonym">Eumeta japonica</name>
    <dbReference type="NCBI Taxonomy" id="151549"/>
    <lineage>
        <taxon>Eukaryota</taxon>
        <taxon>Metazoa</taxon>
        <taxon>Ecdysozoa</taxon>
        <taxon>Arthropoda</taxon>
        <taxon>Hexapoda</taxon>
        <taxon>Insecta</taxon>
        <taxon>Pterygota</taxon>
        <taxon>Neoptera</taxon>
        <taxon>Endopterygota</taxon>
        <taxon>Lepidoptera</taxon>
        <taxon>Glossata</taxon>
        <taxon>Ditrysia</taxon>
        <taxon>Tineoidea</taxon>
        <taxon>Psychidae</taxon>
        <taxon>Oiketicinae</taxon>
        <taxon>Eumeta</taxon>
    </lineage>
</organism>
<sequence length="264" mass="29499">MADFVSCAIGRFRRIVAAPSALALKFNYRRPGGAQSRITESGAELNRRQQYNNSEYLHNSDDPNLAVAAADKGGLIKLMPIVRAELSAAATSFPLRTRPRLSGRICTILRALGVQRCGAAGNSDCRGQRSEIARSRVSSRRRTANAQLVFPLKSRNRCRIKDVTGDPATFKRKELEVRAPRSFALSVKLFEQPRVSRVEKRAAVGYIRFVVAKVIIKKTMRRSQRSAALSRAQLVQCRDSMSLSQLAYPLAYVLFKRYFSNGFN</sequence>
<reference evidence="1 2" key="1">
    <citation type="journal article" date="2019" name="Commun. Biol.">
        <title>The bagworm genome reveals a unique fibroin gene that provides high tensile strength.</title>
        <authorList>
            <person name="Kono N."/>
            <person name="Nakamura H."/>
            <person name="Ohtoshi R."/>
            <person name="Tomita M."/>
            <person name="Numata K."/>
            <person name="Arakawa K."/>
        </authorList>
    </citation>
    <scope>NUCLEOTIDE SEQUENCE [LARGE SCALE GENOMIC DNA]</scope>
</reference>
<evidence type="ECO:0000313" key="2">
    <source>
        <dbReference type="Proteomes" id="UP000299102"/>
    </source>
</evidence>
<comment type="caution">
    <text evidence="1">The sequence shown here is derived from an EMBL/GenBank/DDBJ whole genome shotgun (WGS) entry which is preliminary data.</text>
</comment>
<protein>
    <submittedName>
        <fullName evidence="1">Uncharacterized protein</fullName>
    </submittedName>
</protein>
<keyword evidence="2" id="KW-1185">Reference proteome</keyword>